<protein>
    <submittedName>
        <fullName evidence="1">Uncharacterized protein</fullName>
    </submittedName>
</protein>
<reference evidence="1 2" key="1">
    <citation type="journal article" date="2018" name="Genome Biol. Evol.">
        <title>The Genome Sequence of "Candidatus Fokinia solitaria": Insights on Reductive Evolution in Rickettsiales.</title>
        <authorList>
            <person name="Floriano A.M."/>
            <person name="Castelli M."/>
            <person name="Krenek S."/>
            <person name="Berendonk T.U."/>
            <person name="Bazzocchi C."/>
            <person name="Petroni G."/>
            <person name="Sassera D."/>
        </authorList>
    </citation>
    <scope>NUCLEOTIDE SEQUENCE [LARGE SCALE GENOMIC DNA]</scope>
    <source>
        <strain evidence="1">Rio ETE_ALG 3VII</strain>
    </source>
</reference>
<organism evidence="1 2">
    <name type="scientific">Candidatus Fokinia solitaria</name>
    <dbReference type="NCBI Taxonomy" id="1802984"/>
    <lineage>
        <taxon>Bacteria</taxon>
        <taxon>Pseudomonadati</taxon>
        <taxon>Pseudomonadota</taxon>
        <taxon>Alphaproteobacteria</taxon>
        <taxon>Rickettsiales</taxon>
        <taxon>Candidatus Midichloriaceae</taxon>
        <taxon>Candidatus Fokinia</taxon>
    </lineage>
</organism>
<dbReference type="Proteomes" id="UP000244519">
    <property type="component" value="Chromosome"/>
</dbReference>
<gene>
    <name evidence="1" type="ORF">Fsol_00730</name>
</gene>
<evidence type="ECO:0000313" key="2">
    <source>
        <dbReference type="Proteomes" id="UP000244519"/>
    </source>
</evidence>
<evidence type="ECO:0000313" key="1">
    <source>
        <dbReference type="EMBL" id="AWD33506.1"/>
    </source>
</evidence>
<dbReference type="KEGG" id="fso:Fsol_00730"/>
<sequence>MYVVGLLLLLLLPFNAVSAISIQDSLSEVRKNFAFGGGIVNFTPAIELDNNLKYTTATRTRDSEIEQVTNDYVASPGLTFGVGRMFGSLGAFIGIDFFNNEVESEALTFAKQLSVNSFTTSIGVNKYFGQRKIKPFVGVTIGILDQTYEISGIKVMDSSGKITDITAKAIDNGWNAPSGEDVSFVVSALGQTEYVNATSVCSGISSASGTCTSTAGTISYSSPSNTCTPASAVQGCAIGSVSTPSTCWSDNGSTTEYCTGAGCGAFFTTQPTCTYSASGCISGEYGAVAFSGNETVVQESIADYVEEKITTPDDLRIVTALTGGFATKFGNIQLEIFGTINATSPITFSSDNQYVSPGAKLSRSTNTVSVNAVPAQYTYAPSSGSCEIADCSELNNTNTKEAVFSNVGTTPMQGNSNGYSYYVYEGSNNQYAQYQATYNDTVRMKVDGQTAHQVSYTFGIRALAMF</sequence>
<dbReference type="EMBL" id="CP025989">
    <property type="protein sequence ID" value="AWD33506.1"/>
    <property type="molecule type" value="Genomic_DNA"/>
</dbReference>
<dbReference type="AlphaFoldDB" id="A0A2U8BT14"/>
<dbReference type="RefSeq" id="WP_108673511.1">
    <property type="nucleotide sequence ID" value="NZ_CP025989.1"/>
</dbReference>
<proteinExistence type="predicted"/>
<keyword evidence="2" id="KW-1185">Reference proteome</keyword>
<name>A0A2U8BT14_9RICK</name>
<accession>A0A2U8BT14</accession>